<keyword evidence="2" id="KW-0732">Signal</keyword>
<organism evidence="6 7">
    <name type="scientific">Roseococcus suduntuyensis</name>
    <dbReference type="NCBI Taxonomy" id="455361"/>
    <lineage>
        <taxon>Bacteria</taxon>
        <taxon>Pseudomonadati</taxon>
        <taxon>Pseudomonadota</taxon>
        <taxon>Alphaproteobacteria</taxon>
        <taxon>Acetobacterales</taxon>
        <taxon>Roseomonadaceae</taxon>
        <taxon>Roseococcus</taxon>
    </lineage>
</organism>
<evidence type="ECO:0000256" key="2">
    <source>
        <dbReference type="ARBA" id="ARBA00022729"/>
    </source>
</evidence>
<dbReference type="PANTHER" id="PTHR39210:SF1">
    <property type="entry name" value="HEPARIN-SULFATE LYASE"/>
    <property type="match status" value="1"/>
</dbReference>
<evidence type="ECO:0000256" key="3">
    <source>
        <dbReference type="ARBA" id="ARBA00022764"/>
    </source>
</evidence>
<name>A0A840AFA4_9PROT</name>
<keyword evidence="4" id="KW-0456">Lyase</keyword>
<dbReference type="GO" id="GO:0016829">
    <property type="term" value="F:lyase activity"/>
    <property type="evidence" value="ECO:0007669"/>
    <property type="project" value="UniProtKB-KW"/>
</dbReference>
<evidence type="ECO:0000259" key="5">
    <source>
        <dbReference type="Pfam" id="PF07940"/>
    </source>
</evidence>
<evidence type="ECO:0000256" key="4">
    <source>
        <dbReference type="ARBA" id="ARBA00023239"/>
    </source>
</evidence>
<dbReference type="RefSeq" id="WP_184386530.1">
    <property type="nucleotide sequence ID" value="NZ_JACIDJ010000009.1"/>
</dbReference>
<dbReference type="Gene3D" id="1.50.10.100">
    <property type="entry name" value="Chondroitin AC/alginate lyase"/>
    <property type="match status" value="1"/>
</dbReference>
<reference evidence="6 7" key="1">
    <citation type="submission" date="2020-08" db="EMBL/GenBank/DDBJ databases">
        <title>Genomic Encyclopedia of Type Strains, Phase IV (KMG-IV): sequencing the most valuable type-strain genomes for metagenomic binning, comparative biology and taxonomic classification.</title>
        <authorList>
            <person name="Goeker M."/>
        </authorList>
    </citation>
    <scope>NUCLEOTIDE SEQUENCE [LARGE SCALE GENOMIC DNA]</scope>
    <source>
        <strain evidence="6 7">DSM 19979</strain>
    </source>
</reference>
<keyword evidence="7" id="KW-1185">Reference proteome</keyword>
<dbReference type="InterPro" id="IPR008929">
    <property type="entry name" value="Chondroitin_lyas"/>
</dbReference>
<gene>
    <name evidence="6" type="ORF">GGQ83_003785</name>
</gene>
<evidence type="ECO:0000313" key="6">
    <source>
        <dbReference type="EMBL" id="MBB3900309.1"/>
    </source>
</evidence>
<proteinExistence type="predicted"/>
<dbReference type="AlphaFoldDB" id="A0A840AFA4"/>
<feature type="domain" description="Heparinase II/III-like C-terminal" evidence="5">
    <location>
        <begin position="322"/>
        <end position="454"/>
    </location>
</feature>
<protein>
    <recommendedName>
        <fullName evidence="5">Heparinase II/III-like C-terminal domain-containing protein</fullName>
    </recommendedName>
</protein>
<comment type="subcellular location">
    <subcellularLocation>
        <location evidence="1">Periplasm</location>
    </subcellularLocation>
</comment>
<keyword evidence="3" id="KW-0574">Periplasm</keyword>
<dbReference type="Gene3D" id="2.70.98.70">
    <property type="match status" value="1"/>
</dbReference>
<dbReference type="GO" id="GO:0042597">
    <property type="term" value="C:periplasmic space"/>
    <property type="evidence" value="ECO:0007669"/>
    <property type="project" value="UniProtKB-SubCell"/>
</dbReference>
<dbReference type="PANTHER" id="PTHR39210">
    <property type="entry name" value="HEPARIN-SULFATE LYASE"/>
    <property type="match status" value="1"/>
</dbReference>
<comment type="caution">
    <text evidence="6">The sequence shown here is derived from an EMBL/GenBank/DDBJ whole genome shotgun (WGS) entry which is preliminary data.</text>
</comment>
<dbReference type="SUPFAM" id="SSF48230">
    <property type="entry name" value="Chondroitin AC/alginate lyase"/>
    <property type="match status" value="1"/>
</dbReference>
<dbReference type="InterPro" id="IPR012480">
    <property type="entry name" value="Hepar_II_III_C"/>
</dbReference>
<sequence length="517" mass="55895">MSQSLWFLRLSAARQLGLRPVALALLGRGPWARRRLRRALPGLTHTDTLGEEDLRPLWEAHRWAGLPALALAGEGAHAMEEARAWLLAHPPFRGPLWLCGQEAALRALHLLLAAQIGRVAAPAEVVTALARRIAANPAYALAQDNNHPISEAAGLMLCGLSLGDATMAARGARRFEASVARLVHPDGSFAQASPAYHRMMLDVAAITEWLRMRMGGPPLSPEARGRLGAATDWLDRLTCRQTGALPRIGHQDGSCVADLSGCGPDDARGSVERAARMFCDATAGFPDDPGCAALGLPRPESPLFREAQWRSQGFLGRSEAGARAILRTGPLRFRPGHADLLHLDLWDGPVNLLRDGGSFAYNPADPARAATFQGTAAHNTIGFDGEDQMPRVGTFLFARWPRTGPLPDGGWMRDHRGRRHAREVTAEGRVWTVRDAIAGPHREAVLRWRLAPGEWQATEAGVASPLARIEVTADQPLRHRLVMGEESLAYGQASPAPVLEVVLGPGPARIETRITLP</sequence>
<dbReference type="Proteomes" id="UP000553193">
    <property type="component" value="Unassembled WGS sequence"/>
</dbReference>
<dbReference type="Pfam" id="PF07940">
    <property type="entry name" value="Hepar_II_III_C"/>
    <property type="match status" value="1"/>
</dbReference>
<evidence type="ECO:0000313" key="7">
    <source>
        <dbReference type="Proteomes" id="UP000553193"/>
    </source>
</evidence>
<dbReference type="EMBL" id="JACIDJ010000009">
    <property type="protein sequence ID" value="MBB3900309.1"/>
    <property type="molecule type" value="Genomic_DNA"/>
</dbReference>
<accession>A0A840AFA4</accession>
<evidence type="ECO:0000256" key="1">
    <source>
        <dbReference type="ARBA" id="ARBA00004418"/>
    </source>
</evidence>